<evidence type="ECO:0000313" key="7">
    <source>
        <dbReference type="Proteomes" id="UP000681343"/>
    </source>
</evidence>
<organism evidence="6 7">
    <name type="scientific">Vescimonas fastidiosa</name>
    <dbReference type="NCBI Taxonomy" id="2714353"/>
    <lineage>
        <taxon>Bacteria</taxon>
        <taxon>Bacillati</taxon>
        <taxon>Bacillota</taxon>
        <taxon>Clostridia</taxon>
        <taxon>Eubacteriales</taxon>
        <taxon>Oscillospiraceae</taxon>
        <taxon>Vescimonas</taxon>
    </lineage>
</organism>
<evidence type="ECO:0000256" key="2">
    <source>
        <dbReference type="ARBA" id="ARBA00022692"/>
    </source>
</evidence>
<evidence type="ECO:0000256" key="3">
    <source>
        <dbReference type="ARBA" id="ARBA00022989"/>
    </source>
</evidence>
<feature type="transmembrane region" description="Helical" evidence="5">
    <location>
        <begin position="228"/>
        <end position="245"/>
    </location>
</feature>
<feature type="transmembrane region" description="Helical" evidence="5">
    <location>
        <begin position="127"/>
        <end position="149"/>
    </location>
</feature>
<dbReference type="EMBL" id="AP023415">
    <property type="protein sequence ID" value="BCK78004.1"/>
    <property type="molecule type" value="Genomic_DNA"/>
</dbReference>
<keyword evidence="4 5" id="KW-0472">Membrane</keyword>
<dbReference type="AlphaFoldDB" id="A0A810PPV0"/>
<dbReference type="KEGG" id="vfa:MM35RIKEN_01960"/>
<proteinExistence type="predicted"/>
<dbReference type="GO" id="GO:0005886">
    <property type="term" value="C:plasma membrane"/>
    <property type="evidence" value="ECO:0007669"/>
    <property type="project" value="UniProtKB-ARBA"/>
</dbReference>
<evidence type="ECO:0000256" key="1">
    <source>
        <dbReference type="ARBA" id="ARBA00004141"/>
    </source>
</evidence>
<reference evidence="6" key="1">
    <citation type="submission" date="2020-09" db="EMBL/GenBank/DDBJ databases">
        <title>New species isolated from human feces.</title>
        <authorList>
            <person name="Kitahara M."/>
            <person name="Shigeno Y."/>
            <person name="Shime M."/>
            <person name="Matsumoto Y."/>
            <person name="Nakamura S."/>
            <person name="Motooka D."/>
            <person name="Fukuoka S."/>
            <person name="Nishikawa H."/>
            <person name="Benno Y."/>
        </authorList>
    </citation>
    <scope>NUCLEOTIDE SEQUENCE</scope>
    <source>
        <strain evidence="6">MM35</strain>
    </source>
</reference>
<gene>
    <name evidence="6" type="ORF">MM35RIKEN_01960</name>
</gene>
<accession>A0A810PPV0</accession>
<feature type="transmembrane region" description="Helical" evidence="5">
    <location>
        <begin position="60"/>
        <end position="77"/>
    </location>
</feature>
<dbReference type="Proteomes" id="UP000681343">
    <property type="component" value="Chromosome"/>
</dbReference>
<feature type="transmembrane region" description="Helical" evidence="5">
    <location>
        <begin position="98"/>
        <end position="121"/>
    </location>
</feature>
<feature type="transmembrane region" description="Helical" evidence="5">
    <location>
        <begin position="265"/>
        <end position="286"/>
    </location>
</feature>
<protein>
    <submittedName>
        <fullName evidence="6">Cobalt transporter</fullName>
    </submittedName>
</protein>
<dbReference type="InterPro" id="IPR003339">
    <property type="entry name" value="ABC/ECF_trnsptr_transmembrane"/>
</dbReference>
<evidence type="ECO:0000256" key="5">
    <source>
        <dbReference type="SAM" id="Phobius"/>
    </source>
</evidence>
<keyword evidence="7" id="KW-1185">Reference proteome</keyword>
<dbReference type="RefSeq" id="WP_212818535.1">
    <property type="nucleotide sequence ID" value="NZ_AP023415.1"/>
</dbReference>
<dbReference type="CDD" id="cd16914">
    <property type="entry name" value="EcfT"/>
    <property type="match status" value="1"/>
</dbReference>
<sequence>MALQEYDVFSRCHPAVNFLFFAAAIVLTVVLFHPAYLLVSLVCGGAYYAALRRSRCGKTLGFLLLALVLVAAVNPIFNTLGDTVLFTLFGRPYTWQALCYGLCSGLMFAAVSLWFLCGGIVMTSDKFTSLFGAMIPSISLVLVMVLRLIPGYWRKGRQIAGARKCIGRSAAGTRKEKIQGGMDVLTALSGWALEGSVVTADSMRCRGYGAEGRRTTFQIYRFTGRDRLIAALILAALAATVYAAAGGSARAAFFPALSLAPVRGFRPVLGLAAYAVLLLIPTFYSIREAILWHSLRSKI</sequence>
<evidence type="ECO:0000256" key="4">
    <source>
        <dbReference type="ARBA" id="ARBA00023136"/>
    </source>
</evidence>
<feature type="transmembrane region" description="Helical" evidence="5">
    <location>
        <begin position="18"/>
        <end position="48"/>
    </location>
</feature>
<keyword evidence="2 5" id="KW-0812">Transmembrane</keyword>
<name>A0A810PPV0_9FIRM</name>
<comment type="subcellular location">
    <subcellularLocation>
        <location evidence="1">Membrane</location>
        <topology evidence="1">Multi-pass membrane protein</topology>
    </subcellularLocation>
</comment>
<evidence type="ECO:0000313" key="6">
    <source>
        <dbReference type="EMBL" id="BCK78004.1"/>
    </source>
</evidence>
<keyword evidence="3 5" id="KW-1133">Transmembrane helix</keyword>